<proteinExistence type="predicted"/>
<name>A0A256GHJ7_9HYPH</name>
<dbReference type="Pfam" id="PF01380">
    <property type="entry name" value="SIS"/>
    <property type="match status" value="1"/>
</dbReference>
<dbReference type="CDD" id="cd05013">
    <property type="entry name" value="SIS_RpiR"/>
    <property type="match status" value="1"/>
</dbReference>
<dbReference type="PROSITE" id="PS51071">
    <property type="entry name" value="HTH_RPIR"/>
    <property type="match status" value="1"/>
</dbReference>
<dbReference type="EMBL" id="NNRN01000054">
    <property type="protein sequence ID" value="OYR26624.1"/>
    <property type="molecule type" value="Genomic_DNA"/>
</dbReference>
<evidence type="ECO:0000313" key="6">
    <source>
        <dbReference type="EMBL" id="KAB2702873.1"/>
    </source>
</evidence>
<dbReference type="InterPro" id="IPR046348">
    <property type="entry name" value="SIS_dom_sf"/>
</dbReference>
<evidence type="ECO:0000313" key="8">
    <source>
        <dbReference type="Proteomes" id="UP000216363"/>
    </source>
</evidence>
<dbReference type="SUPFAM" id="SSF46689">
    <property type="entry name" value="Homeodomain-like"/>
    <property type="match status" value="1"/>
</dbReference>
<evidence type="ECO:0000256" key="2">
    <source>
        <dbReference type="ARBA" id="ARBA00023125"/>
    </source>
</evidence>
<feature type="domain" description="HTH rpiR-type" evidence="4">
    <location>
        <begin position="16"/>
        <end position="92"/>
    </location>
</feature>
<dbReference type="AlphaFoldDB" id="A0A256GHJ7"/>
<dbReference type="PANTHER" id="PTHR30514">
    <property type="entry name" value="GLUCOKINASE"/>
    <property type="match status" value="1"/>
</dbReference>
<evidence type="ECO:0000256" key="3">
    <source>
        <dbReference type="ARBA" id="ARBA00023163"/>
    </source>
</evidence>
<dbReference type="PROSITE" id="PS51464">
    <property type="entry name" value="SIS"/>
    <property type="match status" value="1"/>
</dbReference>
<organism evidence="7 8">
    <name type="scientific">Brucella lupini</name>
    <dbReference type="NCBI Taxonomy" id="255457"/>
    <lineage>
        <taxon>Bacteria</taxon>
        <taxon>Pseudomonadati</taxon>
        <taxon>Pseudomonadota</taxon>
        <taxon>Alphaproteobacteria</taxon>
        <taxon>Hyphomicrobiales</taxon>
        <taxon>Brucellaceae</taxon>
        <taxon>Brucella/Ochrobactrum group</taxon>
        <taxon>Brucella</taxon>
    </lineage>
</organism>
<dbReference type="InterPro" id="IPR047640">
    <property type="entry name" value="RpiR-like"/>
</dbReference>
<dbReference type="GO" id="GO:0003677">
    <property type="term" value="F:DNA binding"/>
    <property type="evidence" value="ECO:0007669"/>
    <property type="project" value="UniProtKB-KW"/>
</dbReference>
<dbReference type="Proteomes" id="UP000435957">
    <property type="component" value="Unassembled WGS sequence"/>
</dbReference>
<comment type="caution">
    <text evidence="7">The sequence shown here is derived from an EMBL/GenBank/DDBJ whole genome shotgun (WGS) entry which is preliminary data.</text>
</comment>
<dbReference type="GO" id="GO:0097367">
    <property type="term" value="F:carbohydrate derivative binding"/>
    <property type="evidence" value="ECO:0007669"/>
    <property type="project" value="InterPro"/>
</dbReference>
<dbReference type="Proteomes" id="UP000216363">
    <property type="component" value="Unassembled WGS sequence"/>
</dbReference>
<sequence length="297" mass="32588">MVEVGLTEQGSPHHADDILTLIRELLETLRRSDRKVAEIVLNDPARILNATVAETAELAEVSQPTVIRFCSAIGCDGFSDLKLRLAHSLALGTPATHSVISEDDTPQVIASKIFDYTITSLDWARRKLDYQQLDLAVEMLTAARRIEFFGFGASGVVAHDAQQKFPLFDVPCGAERDMHQMMMLAGMMGKGDVAVVISNTASTASLIEMADLARKNGAKVLALVGQRGPLTEHCDVLLVLETLDNTDIYTPTISRLAALVAIDVLSTAVALRRDMQHADRFKRMKQHLALLRTRDNI</sequence>
<accession>A0A256GHJ7</accession>
<dbReference type="SUPFAM" id="SSF53697">
    <property type="entry name" value="SIS domain"/>
    <property type="match status" value="1"/>
</dbReference>
<dbReference type="PANTHER" id="PTHR30514:SF1">
    <property type="entry name" value="HTH-TYPE TRANSCRIPTIONAL REGULATOR HEXR-RELATED"/>
    <property type="match status" value="1"/>
</dbReference>
<keyword evidence="3" id="KW-0804">Transcription</keyword>
<dbReference type="GO" id="GO:1901135">
    <property type="term" value="P:carbohydrate derivative metabolic process"/>
    <property type="evidence" value="ECO:0007669"/>
    <property type="project" value="InterPro"/>
</dbReference>
<feature type="domain" description="SIS" evidence="5">
    <location>
        <begin position="136"/>
        <end position="275"/>
    </location>
</feature>
<dbReference type="GO" id="GO:0003700">
    <property type="term" value="F:DNA-binding transcription factor activity"/>
    <property type="evidence" value="ECO:0007669"/>
    <property type="project" value="InterPro"/>
</dbReference>
<dbReference type="InterPro" id="IPR009057">
    <property type="entry name" value="Homeodomain-like_sf"/>
</dbReference>
<dbReference type="Gene3D" id="3.40.50.10490">
    <property type="entry name" value="Glucose-6-phosphate isomerase like protein, domain 1"/>
    <property type="match status" value="1"/>
</dbReference>
<evidence type="ECO:0000313" key="7">
    <source>
        <dbReference type="EMBL" id="OYR26624.1"/>
    </source>
</evidence>
<dbReference type="InterPro" id="IPR000281">
    <property type="entry name" value="HTH_RpiR"/>
</dbReference>
<dbReference type="InterPro" id="IPR001347">
    <property type="entry name" value="SIS_dom"/>
</dbReference>
<keyword evidence="2" id="KW-0238">DNA-binding</keyword>
<keyword evidence="1" id="KW-0805">Transcription regulation</keyword>
<protein>
    <submittedName>
        <fullName evidence="7">SIS domain protein</fullName>
    </submittedName>
    <submittedName>
        <fullName evidence="6">SIS domain-containing protein</fullName>
    </submittedName>
</protein>
<dbReference type="EMBL" id="WBWF01000011">
    <property type="protein sequence ID" value="KAB2702873.1"/>
    <property type="molecule type" value="Genomic_DNA"/>
</dbReference>
<dbReference type="InterPro" id="IPR035472">
    <property type="entry name" value="RpiR-like_SIS"/>
</dbReference>
<reference evidence="7 8" key="1">
    <citation type="submission" date="2017-07" db="EMBL/GenBank/DDBJ databases">
        <title>Draft genome of Ochrobactrum lupini type strain LUP21.</title>
        <authorList>
            <person name="Krzyzanowska D.M."/>
            <person name="Jafra S."/>
        </authorList>
    </citation>
    <scope>NUCLEOTIDE SEQUENCE [LARGE SCALE GENOMIC DNA]</scope>
    <source>
        <strain evidence="7 8">LUP21</strain>
    </source>
</reference>
<gene>
    <name evidence="7" type="ORF">CES86_3553</name>
    <name evidence="6" type="ORF">F9L03_15400</name>
</gene>
<dbReference type="Pfam" id="PF01418">
    <property type="entry name" value="HTH_6"/>
    <property type="match status" value="1"/>
</dbReference>
<evidence type="ECO:0000259" key="5">
    <source>
        <dbReference type="PROSITE" id="PS51464"/>
    </source>
</evidence>
<keyword evidence="9" id="KW-1185">Reference proteome</keyword>
<evidence type="ECO:0000256" key="1">
    <source>
        <dbReference type="ARBA" id="ARBA00023015"/>
    </source>
</evidence>
<dbReference type="Gene3D" id="1.10.10.10">
    <property type="entry name" value="Winged helix-like DNA-binding domain superfamily/Winged helix DNA-binding domain"/>
    <property type="match status" value="1"/>
</dbReference>
<reference evidence="6 9" key="2">
    <citation type="submission" date="2019-09" db="EMBL/GenBank/DDBJ databases">
        <title>Taxonomic organization of the family Brucellaceae based on a phylogenomic approach.</title>
        <authorList>
            <person name="Leclercq S."/>
            <person name="Cloeckaert A."/>
            <person name="Zygmunt M.S."/>
        </authorList>
    </citation>
    <scope>NUCLEOTIDE SEQUENCE [LARGE SCALE GENOMIC DNA]</scope>
    <source>
        <strain evidence="6 9">LUP23</strain>
    </source>
</reference>
<evidence type="ECO:0000313" key="9">
    <source>
        <dbReference type="Proteomes" id="UP000435957"/>
    </source>
</evidence>
<dbReference type="InterPro" id="IPR036388">
    <property type="entry name" value="WH-like_DNA-bd_sf"/>
</dbReference>
<dbReference type="RefSeq" id="WP_094515079.1">
    <property type="nucleotide sequence ID" value="NZ_JBHEEP010000012.1"/>
</dbReference>
<evidence type="ECO:0000259" key="4">
    <source>
        <dbReference type="PROSITE" id="PS51071"/>
    </source>
</evidence>